<evidence type="ECO:0000259" key="1">
    <source>
        <dbReference type="SMART" id="SM01235"/>
    </source>
</evidence>
<dbReference type="AlphaFoldDB" id="J9R1N9"/>
<dbReference type="InterPro" id="IPR025992">
    <property type="entry name" value="Haem-bd"/>
</dbReference>
<dbReference type="RefSeq" id="WP_014938019.1">
    <property type="nucleotide sequence ID" value="NC_018609.1"/>
</dbReference>
<reference evidence="2 3" key="1">
    <citation type="submission" date="2012-09" db="EMBL/GenBank/DDBJ databases">
        <title>Riemerella anatipestifer vaccine strains.</title>
        <authorList>
            <person name="Chun C.A."/>
            <person name="Shu W.M."/>
            <person name="Kang Z.D."/>
            <person name="Jia W.X."/>
        </authorList>
    </citation>
    <scope>NUCLEOTIDE SEQUENCE [LARGE SCALE GENOMIC DNA]</scope>
    <source>
        <strain evidence="2 3">RA-CH-1</strain>
    </source>
</reference>
<dbReference type="HOGENOM" id="CLU_120447_0_0_10"/>
<dbReference type="KEGG" id="rag:B739_1065"/>
<sequence length="156" mass="18345">MKKIFKIALWAILGLLLIQLIPIDRTNPPVNEKDNFVKVENTPKEVEMLLKKACYDCHSNETKYPSYAYIAPISWSIKHHINEGRKHLNFSVWNTYNEYLKKGALEGSIETIKRHEMPLKGYVAQHPEAQLSQKQRQLLQDYFQKLLDEEVYKNSK</sequence>
<evidence type="ECO:0000313" key="2">
    <source>
        <dbReference type="EMBL" id="AFR35664.1"/>
    </source>
</evidence>
<proteinExistence type="predicted"/>
<dbReference type="Pfam" id="PF14376">
    <property type="entry name" value="Haem_bd"/>
    <property type="match status" value="1"/>
</dbReference>
<organism evidence="2 3">
    <name type="scientific">Riemerella anatipestifer RA-CH-1</name>
    <dbReference type="NCBI Taxonomy" id="1228997"/>
    <lineage>
        <taxon>Bacteria</taxon>
        <taxon>Pseudomonadati</taxon>
        <taxon>Bacteroidota</taxon>
        <taxon>Flavobacteriia</taxon>
        <taxon>Flavobacteriales</taxon>
        <taxon>Weeksellaceae</taxon>
        <taxon>Riemerella</taxon>
    </lineage>
</organism>
<dbReference type="SMART" id="SM01235">
    <property type="entry name" value="Haem_bd"/>
    <property type="match status" value="1"/>
</dbReference>
<dbReference type="STRING" id="34085.AB406_0709"/>
<feature type="domain" description="Haem-binding" evidence="1">
    <location>
        <begin position="12"/>
        <end position="147"/>
    </location>
</feature>
<dbReference type="Proteomes" id="UP000006276">
    <property type="component" value="Chromosome"/>
</dbReference>
<keyword evidence="3" id="KW-1185">Reference proteome</keyword>
<evidence type="ECO:0000313" key="3">
    <source>
        <dbReference type="Proteomes" id="UP000006276"/>
    </source>
</evidence>
<gene>
    <name evidence="2" type="ORF">B739_1065</name>
</gene>
<dbReference type="PATRIC" id="fig|1228997.3.peg.1061"/>
<dbReference type="EMBL" id="CP003787">
    <property type="protein sequence ID" value="AFR35664.1"/>
    <property type="molecule type" value="Genomic_DNA"/>
</dbReference>
<accession>J9R1N9</accession>
<protein>
    <recommendedName>
        <fullName evidence="1">Haem-binding domain-containing protein</fullName>
    </recommendedName>
</protein>
<name>J9R1N9_RIEAN</name>